<feature type="domain" description="RRM" evidence="4">
    <location>
        <begin position="1"/>
        <end position="57"/>
    </location>
</feature>
<evidence type="ECO:0000256" key="3">
    <source>
        <dbReference type="PROSITE-ProRule" id="PRU00176"/>
    </source>
</evidence>
<keyword evidence="1" id="KW-0677">Repeat</keyword>
<dbReference type="InterPro" id="IPR012677">
    <property type="entry name" value="Nucleotide-bd_a/b_plait_sf"/>
</dbReference>
<dbReference type="SUPFAM" id="SSF54928">
    <property type="entry name" value="RNA-binding domain, RBD"/>
    <property type="match status" value="2"/>
</dbReference>
<evidence type="ECO:0000313" key="5">
    <source>
        <dbReference type="EMBL" id="GMS91984.1"/>
    </source>
</evidence>
<keyword evidence="6" id="KW-1185">Reference proteome</keyword>
<dbReference type="Gene3D" id="3.30.70.330">
    <property type="match status" value="2"/>
</dbReference>
<dbReference type="AlphaFoldDB" id="A0AAV5T9J1"/>
<dbReference type="Pfam" id="PF00076">
    <property type="entry name" value="RRM_1"/>
    <property type="match status" value="2"/>
</dbReference>
<feature type="non-terminal residue" evidence="5">
    <location>
        <position position="1"/>
    </location>
</feature>
<dbReference type="PROSITE" id="PS50102">
    <property type="entry name" value="RRM"/>
    <property type="match status" value="2"/>
</dbReference>
<comment type="caution">
    <text evidence="5">The sequence shown here is derived from an EMBL/GenBank/DDBJ whole genome shotgun (WGS) entry which is preliminary data.</text>
</comment>
<evidence type="ECO:0000256" key="2">
    <source>
        <dbReference type="ARBA" id="ARBA00022884"/>
    </source>
</evidence>
<organism evidence="5 6">
    <name type="scientific">Pristionchus entomophagus</name>
    <dbReference type="NCBI Taxonomy" id="358040"/>
    <lineage>
        <taxon>Eukaryota</taxon>
        <taxon>Metazoa</taxon>
        <taxon>Ecdysozoa</taxon>
        <taxon>Nematoda</taxon>
        <taxon>Chromadorea</taxon>
        <taxon>Rhabditida</taxon>
        <taxon>Rhabditina</taxon>
        <taxon>Diplogasteromorpha</taxon>
        <taxon>Diplogasteroidea</taxon>
        <taxon>Neodiplogasteridae</taxon>
        <taxon>Pristionchus</taxon>
    </lineage>
</organism>
<evidence type="ECO:0000256" key="1">
    <source>
        <dbReference type="ARBA" id="ARBA00022737"/>
    </source>
</evidence>
<dbReference type="SMART" id="SM00360">
    <property type="entry name" value="RRM"/>
    <property type="match status" value="2"/>
</dbReference>
<name>A0AAV5T9J1_9BILA</name>
<dbReference type="InterPro" id="IPR035979">
    <property type="entry name" value="RBD_domain_sf"/>
</dbReference>
<gene>
    <name evidence="5" type="ORF">PENTCL1PPCAC_14159</name>
</gene>
<proteinExistence type="predicted"/>
<evidence type="ECO:0000313" key="6">
    <source>
        <dbReference type="Proteomes" id="UP001432027"/>
    </source>
</evidence>
<dbReference type="EMBL" id="BTSX01000004">
    <property type="protein sequence ID" value="GMS91984.1"/>
    <property type="molecule type" value="Genomic_DNA"/>
</dbReference>
<feature type="domain" description="RRM" evidence="4">
    <location>
        <begin position="101"/>
        <end position="178"/>
    </location>
</feature>
<sequence>SLFETILSCKVTLDNEGNSKGYGFVHFETEQSAQEAIDRVNGMLINGQKVFVGKFVPRTVRRASDDEEKKKGDEKENLVDRMEKLTIGNQQQRKQPPTPGTNLYVKNLGADVDEATLREAFDKFGPITSCKIMCDDLGKSKGFGFVCFEKEDAAKAVVEMKGNKDFTRQGLYVAVAQKKEDRRAAINSLQMSRMANARVHINNALLVSLLENH</sequence>
<dbReference type="GO" id="GO:0003723">
    <property type="term" value="F:RNA binding"/>
    <property type="evidence" value="ECO:0007669"/>
    <property type="project" value="UniProtKB-UniRule"/>
</dbReference>
<dbReference type="Proteomes" id="UP001432027">
    <property type="component" value="Unassembled WGS sequence"/>
</dbReference>
<keyword evidence="2 3" id="KW-0694">RNA-binding</keyword>
<evidence type="ECO:0000259" key="4">
    <source>
        <dbReference type="PROSITE" id="PS50102"/>
    </source>
</evidence>
<accession>A0AAV5T9J1</accession>
<dbReference type="PANTHER" id="PTHR24012">
    <property type="entry name" value="RNA BINDING PROTEIN"/>
    <property type="match status" value="1"/>
</dbReference>
<dbReference type="InterPro" id="IPR000504">
    <property type="entry name" value="RRM_dom"/>
</dbReference>
<protein>
    <recommendedName>
        <fullName evidence="4">RRM domain-containing protein</fullName>
    </recommendedName>
</protein>
<reference evidence="5" key="1">
    <citation type="submission" date="2023-10" db="EMBL/GenBank/DDBJ databases">
        <title>Genome assembly of Pristionchus species.</title>
        <authorList>
            <person name="Yoshida K."/>
            <person name="Sommer R.J."/>
        </authorList>
    </citation>
    <scope>NUCLEOTIDE SEQUENCE</scope>
    <source>
        <strain evidence="5">RS0144</strain>
    </source>
</reference>